<feature type="domain" description="ABC transporter" evidence="10">
    <location>
        <begin position="709"/>
        <end position="955"/>
    </location>
</feature>
<dbReference type="PANTHER" id="PTHR48041">
    <property type="entry name" value="ABC TRANSPORTER G FAMILY MEMBER 28"/>
    <property type="match status" value="1"/>
</dbReference>
<feature type="transmembrane region" description="Helical" evidence="9">
    <location>
        <begin position="1086"/>
        <end position="1106"/>
    </location>
</feature>
<evidence type="ECO:0000256" key="3">
    <source>
        <dbReference type="ARBA" id="ARBA00022692"/>
    </source>
</evidence>
<dbReference type="PROSITE" id="PS00211">
    <property type="entry name" value="ABC_TRANSPORTER_1"/>
    <property type="match status" value="1"/>
</dbReference>
<evidence type="ECO:0000256" key="8">
    <source>
        <dbReference type="SAM" id="MobiDB-lite"/>
    </source>
</evidence>
<keyword evidence="6 9" id="KW-1133">Transmembrane helix</keyword>
<feature type="transmembrane region" description="Helical" evidence="9">
    <location>
        <begin position="1162"/>
        <end position="1185"/>
    </location>
</feature>
<dbReference type="PROSITE" id="PS50893">
    <property type="entry name" value="ABC_TRANSPORTER_2"/>
    <property type="match status" value="2"/>
</dbReference>
<evidence type="ECO:0000256" key="1">
    <source>
        <dbReference type="ARBA" id="ARBA00004141"/>
    </source>
</evidence>
<dbReference type="Gene3D" id="3.40.50.300">
    <property type="entry name" value="P-loop containing nucleotide triphosphate hydrolases"/>
    <property type="match status" value="2"/>
</dbReference>
<reference evidence="11 12" key="1">
    <citation type="submission" date="2013-03" db="EMBL/GenBank/DDBJ databases">
        <title>The Genome Sequence of Exophiala aquamarina CBS 119918.</title>
        <authorList>
            <consortium name="The Broad Institute Genomics Platform"/>
            <person name="Cuomo C."/>
            <person name="de Hoog S."/>
            <person name="Gorbushina A."/>
            <person name="Walker B."/>
            <person name="Young S.K."/>
            <person name="Zeng Q."/>
            <person name="Gargeya S."/>
            <person name="Fitzgerald M."/>
            <person name="Haas B."/>
            <person name="Abouelleil A."/>
            <person name="Allen A.W."/>
            <person name="Alvarado L."/>
            <person name="Arachchi H.M."/>
            <person name="Berlin A.M."/>
            <person name="Chapman S.B."/>
            <person name="Gainer-Dewar J."/>
            <person name="Goldberg J."/>
            <person name="Griggs A."/>
            <person name="Gujja S."/>
            <person name="Hansen M."/>
            <person name="Howarth C."/>
            <person name="Imamovic A."/>
            <person name="Ireland A."/>
            <person name="Larimer J."/>
            <person name="McCowan C."/>
            <person name="Murphy C."/>
            <person name="Pearson M."/>
            <person name="Poon T.W."/>
            <person name="Priest M."/>
            <person name="Roberts A."/>
            <person name="Saif S."/>
            <person name="Shea T."/>
            <person name="Sisk P."/>
            <person name="Sykes S."/>
            <person name="Wortman J."/>
            <person name="Nusbaum C."/>
            <person name="Birren B."/>
        </authorList>
    </citation>
    <scope>NUCLEOTIDE SEQUENCE [LARGE SCALE GENOMIC DNA]</scope>
    <source>
        <strain evidence="11 12">CBS 119918</strain>
    </source>
</reference>
<dbReference type="SMART" id="SM00382">
    <property type="entry name" value="AAA"/>
    <property type="match status" value="2"/>
</dbReference>
<dbReference type="Pfam" id="PF01061">
    <property type="entry name" value="ABC2_membrane"/>
    <property type="match status" value="2"/>
</dbReference>
<feature type="transmembrane region" description="Helical" evidence="9">
    <location>
        <begin position="640"/>
        <end position="663"/>
    </location>
</feature>
<feature type="region of interest" description="Disordered" evidence="8">
    <location>
        <begin position="1"/>
        <end position="28"/>
    </location>
</feature>
<dbReference type="OrthoDB" id="66620at2759"/>
<feature type="transmembrane region" description="Helical" evidence="9">
    <location>
        <begin position="524"/>
        <end position="547"/>
    </location>
</feature>
<dbReference type="HOGENOM" id="CLU_000604_57_4_1"/>
<dbReference type="InterPro" id="IPR050352">
    <property type="entry name" value="ABCG_transporters"/>
</dbReference>
<dbReference type="Proteomes" id="UP000027920">
    <property type="component" value="Unassembled WGS sequence"/>
</dbReference>
<dbReference type="InterPro" id="IPR027417">
    <property type="entry name" value="P-loop_NTPase"/>
</dbReference>
<evidence type="ECO:0000313" key="11">
    <source>
        <dbReference type="EMBL" id="KEF53662.1"/>
    </source>
</evidence>
<dbReference type="InterPro" id="IPR043926">
    <property type="entry name" value="ABCG_dom"/>
</dbReference>
<dbReference type="InterPro" id="IPR013525">
    <property type="entry name" value="ABC2_TM"/>
</dbReference>
<keyword evidence="2" id="KW-0813">Transport</keyword>
<dbReference type="InterPro" id="IPR017871">
    <property type="entry name" value="ABC_transporter-like_CS"/>
</dbReference>
<protein>
    <recommendedName>
        <fullName evidence="10">ABC transporter domain-containing protein</fullName>
    </recommendedName>
</protein>
<keyword evidence="7 9" id="KW-0472">Membrane</keyword>
<comment type="subcellular location">
    <subcellularLocation>
        <location evidence="1">Membrane</location>
        <topology evidence="1">Multi-pass membrane protein</topology>
    </subcellularLocation>
</comment>
<dbReference type="Pfam" id="PF19055">
    <property type="entry name" value="ABC2_membrane_7"/>
    <property type="match status" value="2"/>
</dbReference>
<accession>A0A072P1U3</accession>
<feature type="transmembrane region" description="Helical" evidence="9">
    <location>
        <begin position="1053"/>
        <end position="1074"/>
    </location>
</feature>
<feature type="transmembrane region" description="Helical" evidence="9">
    <location>
        <begin position="500"/>
        <end position="518"/>
    </location>
</feature>
<evidence type="ECO:0000256" key="6">
    <source>
        <dbReference type="ARBA" id="ARBA00022989"/>
    </source>
</evidence>
<dbReference type="GO" id="GO:0005524">
    <property type="term" value="F:ATP binding"/>
    <property type="evidence" value="ECO:0007669"/>
    <property type="project" value="UniProtKB-KW"/>
</dbReference>
<name>A0A072P1U3_9EURO</name>
<evidence type="ECO:0000259" key="10">
    <source>
        <dbReference type="PROSITE" id="PS50893"/>
    </source>
</evidence>
<evidence type="ECO:0000256" key="2">
    <source>
        <dbReference type="ARBA" id="ARBA00022448"/>
    </source>
</evidence>
<feature type="transmembrane region" description="Helical" evidence="9">
    <location>
        <begin position="1280"/>
        <end position="1299"/>
    </location>
</feature>
<feature type="transmembrane region" description="Helical" evidence="9">
    <location>
        <begin position="409"/>
        <end position="430"/>
    </location>
</feature>
<dbReference type="SUPFAM" id="SSF52540">
    <property type="entry name" value="P-loop containing nucleoside triphosphate hydrolases"/>
    <property type="match status" value="2"/>
</dbReference>
<feature type="domain" description="ABC transporter" evidence="10">
    <location>
        <begin position="73"/>
        <end position="318"/>
    </location>
</feature>
<keyword evidence="3 9" id="KW-0812">Transmembrane</keyword>
<dbReference type="InterPro" id="IPR003593">
    <property type="entry name" value="AAA+_ATPase"/>
</dbReference>
<feature type="transmembrane region" description="Helical" evidence="9">
    <location>
        <begin position="1127"/>
        <end position="1156"/>
    </location>
</feature>
<dbReference type="InterPro" id="IPR003439">
    <property type="entry name" value="ABC_transporter-like_ATP-bd"/>
</dbReference>
<evidence type="ECO:0000256" key="4">
    <source>
        <dbReference type="ARBA" id="ARBA00022741"/>
    </source>
</evidence>
<gene>
    <name evidence="11" type="ORF">A1O9_10062</name>
</gene>
<dbReference type="Pfam" id="PF00005">
    <property type="entry name" value="ABC_tran"/>
    <property type="match status" value="2"/>
</dbReference>
<dbReference type="GO" id="GO:0016020">
    <property type="term" value="C:membrane"/>
    <property type="evidence" value="ECO:0007669"/>
    <property type="project" value="UniProtKB-SubCell"/>
</dbReference>
<evidence type="ECO:0000256" key="9">
    <source>
        <dbReference type="SAM" id="Phobius"/>
    </source>
</evidence>
<dbReference type="GeneID" id="25284968"/>
<comment type="caution">
    <text evidence="11">The sequence shown here is derived from an EMBL/GenBank/DDBJ whole genome shotgun (WGS) entry which is preliminary data.</text>
</comment>
<keyword evidence="4" id="KW-0547">Nucleotide-binding</keyword>
<sequence length="1323" mass="145272">MAGGKAGNLNADDAGAKGKSQEPIYLPSIDSSPPVEPSAHIHACQVNVKVRDLSISVDPASLSPFSSLNTLQSRLFNQSAKLSSKQILRDVSADLPKCSLTAIIGASGSGKTSLLNAISYRVKDKAFQKSGTVYYESLAIAATNDNARSNSGMAYVMQQDVLLPSLTVRETLQFAVDLRLSTSRTKSERRNMVENVIQELGLSGCADTRIGDDAHKGCSGGEKRRTSIGVQLLADQPVLILDEPTTGLDAASALQVVKTLKALAKRGKTVIMTIHQPRSEIWGLVDHLILLSRGETVYSGSVIACLPYFESLDYRMPAFHNPFDFIIDLAAVDLRSQQAENTSLERVHRLQEAWRTKPPHILERLPATVGYSSFDGKRDTSLPNRANELWQETLIHTKRTLIVTCRDRLGLLASMIESLSMGVMSGWIFYQLDTDLAGIRSRQGAMYSACALQGYLILLFETYRLTIDITTYDRERIEGVVKPISFIISRRASRFILEDLLVPFFYSLIFYFMAGFRAEAGQFFTFFAIQLLLHLIAVNLATVCVALSRQFMIASLYANLSFTLQSTACGFFANTRSIAIWLRWIKWTAYTFYAFGALCTNEFYGKTYDCPSGDGALDPICREYTGAYILASLNLPSNWLWRPIVVLFGFVVFLFILSGLILYMQKTEVEMAKIHGSEAPDSSEGVQLGRPLGDEHGIRVSLQGFGLEVDAARVFRHKVTKRIFKDVSTTFEPGVLNVIMGPSGSGKSSCLNAMARRLYNSSLVRYSTSGRMLLNGSTATDDVVTSICSYVPQDDGGLLSSLTVRETLHFAAGLRLPPFMSHKQKIERAESVLLKLGLKDCADTLIGNDLIKGISGGEKRRVSIAVQILTDPRVLLLDEPTSGLDAFTALSIIEVLKSLANEGRTIIFSIHQPRSDMFKQFGGVLLLAKGGDVMYNGHASDMVSSLARQGYVCPESANPADFALDVISKTGTGTSQEQEKKGTAAAAPDLMLQDLVLTSPQQPPVPPTPPKEAHLTLTASLGTYMRTQIPFSHAFPILLQRGSLNLRRQPNLLLGRISQLVGLGIVLTAFFAPLKTDYYSVQTRVGYVQSMSSMFFIGMLNSIALYPAERDIYYHEDRDGTYPLEAFFLYYSAIEVPMELIASCIFSLLTVFAVGLPRTASMYFLFAYTSFCVVSCGESFGMIFFTLFSHTGLAVSVMTVVLSISVHLGGVLSIGIDSFLSGINHISPVKWQVGALSSYSLQGIEFSCTPEQQLGDGRCPIETGDQVLDLYRLNVDTTKFALALLGVTIGYRLLAYLGLKTRKLEWKSLVPGLLKTGKVDRNQ</sequence>
<feature type="transmembrane region" description="Helical" evidence="9">
    <location>
        <begin position="554"/>
        <end position="573"/>
    </location>
</feature>
<dbReference type="PANTHER" id="PTHR48041:SF119">
    <property type="entry name" value="ROA1P"/>
    <property type="match status" value="1"/>
</dbReference>
<organism evidence="11 12">
    <name type="scientific">Exophiala aquamarina CBS 119918</name>
    <dbReference type="NCBI Taxonomy" id="1182545"/>
    <lineage>
        <taxon>Eukaryota</taxon>
        <taxon>Fungi</taxon>
        <taxon>Dikarya</taxon>
        <taxon>Ascomycota</taxon>
        <taxon>Pezizomycotina</taxon>
        <taxon>Eurotiomycetes</taxon>
        <taxon>Chaetothyriomycetidae</taxon>
        <taxon>Chaetothyriales</taxon>
        <taxon>Herpotrichiellaceae</taxon>
        <taxon>Exophiala</taxon>
    </lineage>
</organism>
<dbReference type="STRING" id="1182545.A0A072P1U3"/>
<keyword evidence="12" id="KW-1185">Reference proteome</keyword>
<dbReference type="RefSeq" id="XP_013256252.1">
    <property type="nucleotide sequence ID" value="XM_013400798.1"/>
</dbReference>
<dbReference type="GO" id="GO:0016887">
    <property type="term" value="F:ATP hydrolysis activity"/>
    <property type="evidence" value="ECO:0007669"/>
    <property type="project" value="InterPro"/>
</dbReference>
<dbReference type="EMBL" id="AMGV01000012">
    <property type="protein sequence ID" value="KEF53662.1"/>
    <property type="molecule type" value="Genomic_DNA"/>
</dbReference>
<dbReference type="VEuPathDB" id="FungiDB:A1O9_10062"/>
<dbReference type="GO" id="GO:0140359">
    <property type="term" value="F:ABC-type transporter activity"/>
    <property type="evidence" value="ECO:0007669"/>
    <property type="project" value="InterPro"/>
</dbReference>
<evidence type="ECO:0000256" key="7">
    <source>
        <dbReference type="ARBA" id="ARBA00023136"/>
    </source>
</evidence>
<keyword evidence="5" id="KW-0067">ATP-binding</keyword>
<evidence type="ECO:0000313" key="12">
    <source>
        <dbReference type="Proteomes" id="UP000027920"/>
    </source>
</evidence>
<evidence type="ECO:0000256" key="5">
    <source>
        <dbReference type="ARBA" id="ARBA00022840"/>
    </source>
</evidence>
<proteinExistence type="predicted"/>
<feature type="transmembrane region" description="Helical" evidence="9">
    <location>
        <begin position="1192"/>
        <end position="1216"/>
    </location>
</feature>